<sequence length="861" mass="91604">MPDKQAAHDTRVAAALLALLMAAGAGHGIVATASAAPSASPAPRTDLNPTDRTLSLIVALRERDRRLGEVAIKIAPDDSVAVNKAQFARACAPLLRDEVAARLRALPASDGFLALSALNAAGFKTRFDAGNMRLQFTPAVKQRPRGTVRIRRSRAITETPAPPARFSGYLNLRAGADYVTASAGGSAGFTPPRANLEAVLRWEDVVLETELTYDGGNDGSHRLLELSALDAFSRRGTRLVHDRPEKALRFQAGDINPPVTGFQRGPDLLGIAVERSLHKLQPGENIRPTGERSFRIARPSTVKIELNGVIVRQLRLDPGEYDLKDLPLQAGANDIRLLITDDLGEARTLEFTSYFDASLLAEDLYEWGLAAGALSDYADGDLTYEDELIASGYYRQGLTPEITGEAHIQAGHDAAMAGAAVFTATPFGFLGVEGALSYHREFGVGGALEIDWDALRSEESRSRLRLSADLRSTAFATPGEDDPLEDYWFSLLASYSRELPLDIHANLTGRYAFASDHADLADSYSGRLGLSKALGPDFGLGLSVEYSSAALDTLTEEAAETDRDELRAALRLWWRPDTASNVTARYETGDATASVTASRGVDHGPGSWTASIETLYDAPAEDLAADAGLTYTGNRAVVSLEHTTSLDTVHGLDAAPALTDQRTSLSMGTAIAFADGHVAVGPPIAGGFAIIAPHESLSDRRVLLGDPADPAGYSDVLGPALVSNLAAYTPRTLRYDVADLPVGYDLGDREFTLQPSYRAGYALTVGSTHSVTAYGRLVDRDGQPVGLVTGTATPAHGDAPRVTLFTNAAGRFAAQGLAPGRWQIEMATEPPLRFSLVVPGGTTGLFRAGELRPSAPEGTEP</sequence>
<dbReference type="PANTHER" id="PTHR30451:SF5">
    <property type="entry name" value="SLR0019 PROTEIN"/>
    <property type="match status" value="1"/>
</dbReference>
<comment type="caution">
    <text evidence="2">The sequence shown here is derived from an EMBL/GenBank/DDBJ whole genome shotgun (WGS) entry which is preliminary data.</text>
</comment>
<gene>
    <name evidence="2" type="ORF">BXY53_1444</name>
</gene>
<keyword evidence="3" id="KW-1185">Reference proteome</keyword>
<evidence type="ECO:0000256" key="1">
    <source>
        <dbReference type="SAM" id="SignalP"/>
    </source>
</evidence>
<dbReference type="AlphaFoldDB" id="A0A397Q4A2"/>
<feature type="chain" id="PRO_5017238877" evidence="1">
    <location>
        <begin position="36"/>
        <end position="861"/>
    </location>
</feature>
<reference evidence="2 3" key="1">
    <citation type="submission" date="2018-08" db="EMBL/GenBank/DDBJ databases">
        <title>Genomic Encyclopedia of Archaeal and Bacterial Type Strains, Phase II (KMG-II): from individual species to whole genera.</title>
        <authorList>
            <person name="Goeker M."/>
        </authorList>
    </citation>
    <scope>NUCLEOTIDE SEQUENCE [LARGE SCALE GENOMIC DNA]</scope>
    <source>
        <strain evidence="2 3">DSM 5002</strain>
    </source>
</reference>
<dbReference type="GO" id="GO:0016020">
    <property type="term" value="C:membrane"/>
    <property type="evidence" value="ECO:0007669"/>
    <property type="project" value="InterPro"/>
</dbReference>
<protein>
    <submittedName>
        <fullName evidence="2">Outer membrane usher protein</fullName>
    </submittedName>
</protein>
<accession>A0A397Q4A2</accession>
<dbReference type="InterPro" id="IPR000015">
    <property type="entry name" value="Fimb_usher"/>
</dbReference>
<evidence type="ECO:0000313" key="3">
    <source>
        <dbReference type="Proteomes" id="UP000266273"/>
    </source>
</evidence>
<evidence type="ECO:0000313" key="2">
    <source>
        <dbReference type="EMBL" id="RIA56340.1"/>
    </source>
</evidence>
<keyword evidence="1" id="KW-0732">Signal</keyword>
<dbReference type="Proteomes" id="UP000266273">
    <property type="component" value="Unassembled WGS sequence"/>
</dbReference>
<proteinExistence type="predicted"/>
<dbReference type="OrthoDB" id="499138at2"/>
<dbReference type="GO" id="GO:0009297">
    <property type="term" value="P:pilus assembly"/>
    <property type="evidence" value="ECO:0007669"/>
    <property type="project" value="InterPro"/>
</dbReference>
<dbReference type="GO" id="GO:0015473">
    <property type="term" value="F:fimbrial usher porin activity"/>
    <property type="evidence" value="ECO:0007669"/>
    <property type="project" value="InterPro"/>
</dbReference>
<dbReference type="RefSeq" id="WP_147361525.1">
    <property type="nucleotide sequence ID" value="NZ_QXDF01000001.1"/>
</dbReference>
<name>A0A397Q4A2_9HYPH</name>
<feature type="signal peptide" evidence="1">
    <location>
        <begin position="1"/>
        <end position="35"/>
    </location>
</feature>
<dbReference type="PANTHER" id="PTHR30451">
    <property type="entry name" value="OUTER MEMBRANE USHER PROTEIN"/>
    <property type="match status" value="1"/>
</dbReference>
<organism evidence="2 3">
    <name type="scientific">Dichotomicrobium thermohalophilum</name>
    <dbReference type="NCBI Taxonomy" id="933063"/>
    <lineage>
        <taxon>Bacteria</taxon>
        <taxon>Pseudomonadati</taxon>
        <taxon>Pseudomonadota</taxon>
        <taxon>Alphaproteobacteria</taxon>
        <taxon>Hyphomicrobiales</taxon>
        <taxon>Hyphomicrobiaceae</taxon>
        <taxon>Dichotomicrobium</taxon>
    </lineage>
</organism>
<dbReference type="EMBL" id="QXDF01000001">
    <property type="protein sequence ID" value="RIA56340.1"/>
    <property type="molecule type" value="Genomic_DNA"/>
</dbReference>
<dbReference type="Gene3D" id="2.60.40.3110">
    <property type="match status" value="1"/>
</dbReference>